<accession>A0AAD5QYT1</accession>
<dbReference type="GO" id="GO:0006273">
    <property type="term" value="P:lagging strand elongation"/>
    <property type="evidence" value="ECO:0007669"/>
    <property type="project" value="TreeGrafter"/>
</dbReference>
<dbReference type="InterPro" id="IPR006133">
    <property type="entry name" value="DNA-dir_DNA_pol_B_exonuc"/>
</dbReference>
<feature type="domain" description="DNA-directed DNA polymerase family B exonuclease" evidence="2">
    <location>
        <begin position="366"/>
        <end position="569"/>
    </location>
</feature>
<evidence type="ECO:0000313" key="4">
    <source>
        <dbReference type="Proteomes" id="UP001196413"/>
    </source>
</evidence>
<dbReference type="GO" id="GO:0003688">
    <property type="term" value="F:DNA replication origin binding"/>
    <property type="evidence" value="ECO:0007669"/>
    <property type="project" value="TreeGrafter"/>
</dbReference>
<dbReference type="Gene3D" id="2.40.50.730">
    <property type="match status" value="2"/>
</dbReference>
<feature type="compositionally biased region" description="Acidic residues" evidence="1">
    <location>
        <begin position="48"/>
        <end position="63"/>
    </location>
</feature>
<dbReference type="InterPro" id="IPR036397">
    <property type="entry name" value="RNaseH_sf"/>
</dbReference>
<dbReference type="GO" id="GO:0006272">
    <property type="term" value="P:leading strand elongation"/>
    <property type="evidence" value="ECO:0007669"/>
    <property type="project" value="TreeGrafter"/>
</dbReference>
<dbReference type="GO" id="GO:0005658">
    <property type="term" value="C:alpha DNA polymerase:primase complex"/>
    <property type="evidence" value="ECO:0007669"/>
    <property type="project" value="TreeGrafter"/>
</dbReference>
<feature type="compositionally biased region" description="Basic and acidic residues" evidence="1">
    <location>
        <begin position="76"/>
        <end position="88"/>
    </location>
</feature>
<dbReference type="EMBL" id="JAHQIW010005530">
    <property type="protein sequence ID" value="KAJ1366357.1"/>
    <property type="molecule type" value="Genomic_DNA"/>
</dbReference>
<keyword evidence="4" id="KW-1185">Reference proteome</keyword>
<dbReference type="PANTHER" id="PTHR45861:SF1">
    <property type="entry name" value="DNA POLYMERASE ALPHA CATALYTIC SUBUNIT"/>
    <property type="match status" value="1"/>
</dbReference>
<feature type="compositionally biased region" description="Basic and acidic residues" evidence="1">
    <location>
        <begin position="8"/>
        <end position="27"/>
    </location>
</feature>
<dbReference type="GO" id="GO:0003682">
    <property type="term" value="F:chromatin binding"/>
    <property type="evidence" value="ECO:0007669"/>
    <property type="project" value="TreeGrafter"/>
</dbReference>
<evidence type="ECO:0000259" key="2">
    <source>
        <dbReference type="Pfam" id="PF03104"/>
    </source>
</evidence>
<dbReference type="InterPro" id="IPR012337">
    <property type="entry name" value="RNaseH-like_sf"/>
</dbReference>
<feature type="region of interest" description="Disordered" evidence="1">
    <location>
        <begin position="1"/>
        <end position="88"/>
    </location>
</feature>
<organism evidence="3 4">
    <name type="scientific">Parelaphostrongylus tenuis</name>
    <name type="common">Meningeal worm</name>
    <dbReference type="NCBI Taxonomy" id="148309"/>
    <lineage>
        <taxon>Eukaryota</taxon>
        <taxon>Metazoa</taxon>
        <taxon>Ecdysozoa</taxon>
        <taxon>Nematoda</taxon>
        <taxon>Chromadorea</taxon>
        <taxon>Rhabditida</taxon>
        <taxon>Rhabditina</taxon>
        <taxon>Rhabditomorpha</taxon>
        <taxon>Strongyloidea</taxon>
        <taxon>Metastrongylidae</taxon>
        <taxon>Parelaphostrongylus</taxon>
    </lineage>
</organism>
<gene>
    <name evidence="3" type="ORF">KIN20_026997</name>
</gene>
<evidence type="ECO:0000313" key="3">
    <source>
        <dbReference type="EMBL" id="KAJ1366357.1"/>
    </source>
</evidence>
<proteinExistence type="predicted"/>
<dbReference type="SUPFAM" id="SSF53098">
    <property type="entry name" value="Ribonuclease H-like"/>
    <property type="match status" value="1"/>
</dbReference>
<protein>
    <recommendedName>
        <fullName evidence="2">DNA-directed DNA polymerase family B exonuclease domain-containing protein</fullName>
    </recommendedName>
</protein>
<dbReference type="GO" id="GO:0003697">
    <property type="term" value="F:single-stranded DNA binding"/>
    <property type="evidence" value="ECO:0007669"/>
    <property type="project" value="TreeGrafter"/>
</dbReference>
<sequence>MSSFVSSSRERACTEPTECPRGHERSSTPRKMSPSRHGGGYVDHGADIFDDEDGEDYEEDYEEDVHRSSKKKKKERKDSGSMKDDAQVKLDNDEDLKEMLAGLNDEVLEMDFSPQMSTCSSNTSVRNCFKREASPKIAPRNIKFMKLSTPSQRANPIQQCHLTPSSTVMESVHSEVQMTRENRTADFDDYSASQMTESSPTALLYELETLSNSVLSTAEWVEGVTAIDEETIEVVAGAEEFYVKDNGIQMIRMYWLDAFEDPVKHSGTVYLFGRVNVRGDNWASCCIIVKNIYRQVFFLPRKTRLSVLKRHCGTASFKCRQAKKRFICDGTISGEELGEEINVLEVQYESSYPELSCDLSGETFSAVFNTTTTSLERLLVEKAIMGPGWIDITNYVDVTSRQSYCDYEFSVDMERMRNIHYNTSVAQSMPPVRMLVLNVLTTLNEKKENEICIISMLYNPSCNLNNPSINQKDLQRLCMITKPYGGTLPFDIKEQVTRRGWSDMVLTAGNEKALLSLFLAKIHKYDPDVLVGHDLSASISMLVSRMDKLKVANWSRTSRLRRSINVGKVAHNKSGQWK</sequence>
<reference evidence="3" key="1">
    <citation type="submission" date="2021-06" db="EMBL/GenBank/DDBJ databases">
        <title>Parelaphostrongylus tenuis whole genome reference sequence.</title>
        <authorList>
            <person name="Garwood T.J."/>
            <person name="Larsen P.A."/>
            <person name="Fountain-Jones N.M."/>
            <person name="Garbe J.R."/>
            <person name="Macchietto M.G."/>
            <person name="Kania S.A."/>
            <person name="Gerhold R.W."/>
            <person name="Richards J.E."/>
            <person name="Wolf T.M."/>
        </authorList>
    </citation>
    <scope>NUCLEOTIDE SEQUENCE</scope>
    <source>
        <strain evidence="3">MNPRO001-30</strain>
        <tissue evidence="3">Meninges</tissue>
    </source>
</reference>
<name>A0AAD5QYT1_PARTN</name>
<comment type="caution">
    <text evidence="3">The sequence shown here is derived from an EMBL/GenBank/DDBJ whole genome shotgun (WGS) entry which is preliminary data.</text>
</comment>
<dbReference type="PANTHER" id="PTHR45861">
    <property type="entry name" value="DNA POLYMERASE ALPHA CATALYTIC SUBUNIT"/>
    <property type="match status" value="1"/>
</dbReference>
<dbReference type="GO" id="GO:1902975">
    <property type="term" value="P:mitotic DNA replication initiation"/>
    <property type="evidence" value="ECO:0007669"/>
    <property type="project" value="TreeGrafter"/>
</dbReference>
<evidence type="ECO:0000256" key="1">
    <source>
        <dbReference type="SAM" id="MobiDB-lite"/>
    </source>
</evidence>
<dbReference type="Pfam" id="PF03104">
    <property type="entry name" value="DNA_pol_B_exo1"/>
    <property type="match status" value="1"/>
</dbReference>
<dbReference type="Gene3D" id="3.30.420.10">
    <property type="entry name" value="Ribonuclease H-like superfamily/Ribonuclease H"/>
    <property type="match status" value="1"/>
</dbReference>
<dbReference type="AlphaFoldDB" id="A0AAD5QYT1"/>
<dbReference type="GO" id="GO:0003887">
    <property type="term" value="F:DNA-directed DNA polymerase activity"/>
    <property type="evidence" value="ECO:0007669"/>
    <property type="project" value="TreeGrafter"/>
</dbReference>
<dbReference type="Proteomes" id="UP001196413">
    <property type="component" value="Unassembled WGS sequence"/>
</dbReference>